<evidence type="ECO:0000256" key="5">
    <source>
        <dbReference type="ARBA" id="ARBA00023136"/>
    </source>
</evidence>
<feature type="transmembrane region" description="Helical" evidence="6">
    <location>
        <begin position="44"/>
        <end position="68"/>
    </location>
</feature>
<evidence type="ECO:0000256" key="6">
    <source>
        <dbReference type="RuleBase" id="RU280813"/>
    </source>
</evidence>
<evidence type="ECO:0000313" key="7">
    <source>
        <dbReference type="Proteomes" id="UP000492821"/>
    </source>
</evidence>
<name>A0A7E4UXQ9_PANRE</name>
<comment type="caution">
    <text evidence="6">Lacks conserved residue(s) required for the propagation of feature annotation.</text>
</comment>
<feature type="transmembrane region" description="Helical" evidence="6">
    <location>
        <begin position="80"/>
        <end position="101"/>
    </location>
</feature>
<evidence type="ECO:0000256" key="2">
    <source>
        <dbReference type="ARBA" id="ARBA00005692"/>
    </source>
</evidence>
<keyword evidence="4 6" id="KW-1133">Transmembrane helix</keyword>
<keyword evidence="7" id="KW-1185">Reference proteome</keyword>
<evidence type="ECO:0000256" key="1">
    <source>
        <dbReference type="ARBA" id="ARBA00004141"/>
    </source>
</evidence>
<feature type="transmembrane region" description="Helical" evidence="6">
    <location>
        <begin position="207"/>
        <end position="225"/>
    </location>
</feature>
<dbReference type="WBParaSite" id="Pan_g13875.t1">
    <property type="protein sequence ID" value="Pan_g13875.t1"/>
    <property type="gene ID" value="Pan_g13875"/>
</dbReference>
<proteinExistence type="inferred from homology"/>
<dbReference type="GO" id="GO:0004888">
    <property type="term" value="F:transmembrane signaling receptor activity"/>
    <property type="evidence" value="ECO:0007669"/>
    <property type="project" value="InterPro"/>
</dbReference>
<comment type="subcellular location">
    <subcellularLocation>
        <location evidence="1">Membrane</location>
        <topology evidence="1">Multi-pass membrane protein</topology>
    </subcellularLocation>
</comment>
<dbReference type="GO" id="GO:0016020">
    <property type="term" value="C:membrane"/>
    <property type="evidence" value="ECO:0007669"/>
    <property type="project" value="UniProtKB-SubCell"/>
</dbReference>
<dbReference type="Proteomes" id="UP000492821">
    <property type="component" value="Unassembled WGS sequence"/>
</dbReference>
<feature type="transmembrane region" description="Helical" evidence="6">
    <location>
        <begin position="162"/>
        <end position="187"/>
    </location>
</feature>
<keyword evidence="3 6" id="KW-0812">Transmembrane</keyword>
<reference evidence="7" key="1">
    <citation type="journal article" date="2013" name="Genetics">
        <title>The draft genome and transcriptome of Panagrellus redivivus are shaped by the harsh demands of a free-living lifestyle.</title>
        <authorList>
            <person name="Srinivasan J."/>
            <person name="Dillman A.R."/>
            <person name="Macchietto M.G."/>
            <person name="Heikkinen L."/>
            <person name="Lakso M."/>
            <person name="Fracchia K.M."/>
            <person name="Antoshechkin I."/>
            <person name="Mortazavi A."/>
            <person name="Wong G."/>
            <person name="Sternberg P.W."/>
        </authorList>
    </citation>
    <scope>NUCLEOTIDE SEQUENCE [LARGE SCALE GENOMIC DNA]</scope>
    <source>
        <strain evidence="7">MT8872</strain>
    </source>
</reference>
<dbReference type="Pfam" id="PF02118">
    <property type="entry name" value="Srg"/>
    <property type="match status" value="1"/>
</dbReference>
<accession>A0A7E4UXQ9</accession>
<evidence type="ECO:0000313" key="8">
    <source>
        <dbReference type="WBParaSite" id="Pan_g13875.t1"/>
    </source>
</evidence>
<feature type="transmembrane region" description="Helical" evidence="6">
    <location>
        <begin position="12"/>
        <end position="32"/>
    </location>
</feature>
<keyword evidence="5 6" id="KW-0472">Membrane</keyword>
<dbReference type="AlphaFoldDB" id="A0A7E4UXQ9"/>
<organism evidence="7 8">
    <name type="scientific">Panagrellus redivivus</name>
    <name type="common">Microworm</name>
    <dbReference type="NCBI Taxonomy" id="6233"/>
    <lineage>
        <taxon>Eukaryota</taxon>
        <taxon>Metazoa</taxon>
        <taxon>Ecdysozoa</taxon>
        <taxon>Nematoda</taxon>
        <taxon>Chromadorea</taxon>
        <taxon>Rhabditida</taxon>
        <taxon>Tylenchina</taxon>
        <taxon>Panagrolaimomorpha</taxon>
        <taxon>Panagrolaimoidea</taxon>
        <taxon>Panagrolaimidae</taxon>
        <taxon>Panagrellus</taxon>
    </lineage>
</organism>
<reference evidence="8" key="2">
    <citation type="submission" date="2020-10" db="UniProtKB">
        <authorList>
            <consortium name="WormBaseParasite"/>
        </authorList>
    </citation>
    <scope>IDENTIFICATION</scope>
</reference>
<evidence type="ECO:0000256" key="4">
    <source>
        <dbReference type="ARBA" id="ARBA00022989"/>
    </source>
</evidence>
<sequence length="247" mass="28592">MLRPKSLIRKSYFIISVFGYFVDVFGKLSEAIADQSYLTQCLTWHWFFFIGIWQFTLVLNRFTSVVFWQKYDIIWADKMAYFWCFGIYIYPIIVDITFIILEPLQWECVTKLFSDHCQPFFADLLIRQTVSNSITCAGSIVLSTITVIQIRKTSASKVATRLIVQTCIMTVVFAIFTVAVVLFSFAWKARNRQQGLLFGIIGNISLYTHQCIGCIWLVIICHGMMKSQTTVAKRDNTIATNQNHTKY</sequence>
<feature type="transmembrane region" description="Helical" evidence="6">
    <location>
        <begin position="130"/>
        <end position="150"/>
    </location>
</feature>
<comment type="similarity">
    <text evidence="2 6">Belongs to the nematode receptor-like protein srg family.</text>
</comment>
<dbReference type="GO" id="GO:0007606">
    <property type="term" value="P:sensory perception of chemical stimulus"/>
    <property type="evidence" value="ECO:0007669"/>
    <property type="project" value="UniProtKB-UniRule"/>
</dbReference>
<evidence type="ECO:0000256" key="3">
    <source>
        <dbReference type="ARBA" id="ARBA00022692"/>
    </source>
</evidence>
<protein>
    <recommendedName>
        <fullName evidence="6">Serpentine receptor class gamma</fullName>
    </recommendedName>
</protein>
<dbReference type="InterPro" id="IPR000609">
    <property type="entry name" value="7TM_GPCR_serpentine_rcpt_Srg"/>
</dbReference>